<comment type="similarity">
    <text evidence="6">Belongs to the ABC-4 integral membrane protein family.</text>
</comment>
<keyword evidence="11" id="KW-1185">Reference proteome</keyword>
<keyword evidence="3 8" id="KW-0812">Transmembrane</keyword>
<feature type="transmembrane region" description="Helical" evidence="8">
    <location>
        <begin position="906"/>
        <end position="927"/>
    </location>
</feature>
<evidence type="ECO:0000256" key="5">
    <source>
        <dbReference type="ARBA" id="ARBA00023136"/>
    </source>
</evidence>
<evidence type="ECO:0000313" key="11">
    <source>
        <dbReference type="Proteomes" id="UP001551584"/>
    </source>
</evidence>
<dbReference type="EMBL" id="JBEZNA010000032">
    <property type="protein sequence ID" value="MEU9578665.1"/>
    <property type="molecule type" value="Genomic_DNA"/>
</dbReference>
<evidence type="ECO:0000256" key="7">
    <source>
        <dbReference type="SAM" id="MobiDB-lite"/>
    </source>
</evidence>
<gene>
    <name evidence="10" type="ORF">AB0D95_15610</name>
</gene>
<keyword evidence="4 8" id="KW-1133">Transmembrane helix</keyword>
<accession>A0ABV3ER35</accession>
<evidence type="ECO:0000256" key="3">
    <source>
        <dbReference type="ARBA" id="ARBA00022692"/>
    </source>
</evidence>
<feature type="transmembrane region" description="Helical" evidence="8">
    <location>
        <begin position="504"/>
        <end position="525"/>
    </location>
</feature>
<sequence length="943" mass="96214">MGSASPAAPAASAASSPVAPWVRTRLRAAPSAAWLPALLVVLTSFLAAVLPLALDRHETSGLRHSLARARDTETVLNVHALSHRNQPQADREAALRPGALRARLDALLSVPGAPFVTDRGQVSYGVAAGDSLPVGEEWIPRLGAAPPQITLVAPQDLAGHSRIAEGRLPRSTGTVTAAVREVEAAVSRETAEKMNIDVGRTVAVPGPPDRGPLVVRITGVLSPVDPDGAYWSARPLLRTPALTRIPGPGDPNAYWLGALLLAPDAGPAILGTNAPVSAYWNLPPRLDGLKARQVPALRAEIASLESGPGLNRVREAVPLSGTETELDTVLADHTRLRDAVAPLITVAAAGAGTVAAVVMLLTGGLAAARRRTELTLVRARGASLPALTGRLLAETAVAAAPAAALGLAAALLVVPGGRWGPAALAAGAVAVVASLALPLRAAVTHRTVRVHAPREDAASARPSRRRTVAELTLLVLAAAAVEALRRRGIAGGTAADPLTALAPVLIAVITALAVARLLPALLRLAARPAGRLRGLVGHLALARAGRAPGPAVLPLLALLVPLATAAFGGSVLAGVEQARQDSALREVGADARVETVDPLPGPVAERLRGLPGVRGSTSAAVFHKSDTEDGRRSLPVAAVDPEPYAALAARSGLGAFPASALEADAASRSGADSGGTDSGRADSGGTEAGGTVLPAVASPSVADLLGDGPAPLRLTGGTTVTVRVVAVRDLTPAVAGSHFLLVDRSALPAKAARPNLLLLSGERPDGDRIREVAGEAATVLVRTERLALHVDSPLQTGAERFWTAAVLTGALYAALALVLTQLRAAPERAALLARLRTMGLTRRQGRRLLVLESLPQALPAALGGVLAGWATVRLLAPGVDLTAVALRVSGTTPRGAARLTPDLPSLLLPMAAVLLLTVGIAAVQAWWTGRRGSVAELRVGDQR</sequence>
<feature type="domain" description="ABC3 transporter permease C-terminal" evidence="9">
    <location>
        <begin position="807"/>
        <end position="925"/>
    </location>
</feature>
<proteinExistence type="inferred from homology"/>
<protein>
    <submittedName>
        <fullName evidence="10">ABC transporter permease</fullName>
    </submittedName>
</protein>
<evidence type="ECO:0000256" key="6">
    <source>
        <dbReference type="ARBA" id="ARBA00038076"/>
    </source>
</evidence>
<dbReference type="Pfam" id="PF02687">
    <property type="entry name" value="FtsX"/>
    <property type="match status" value="1"/>
</dbReference>
<feature type="region of interest" description="Disordered" evidence="7">
    <location>
        <begin position="667"/>
        <end position="693"/>
    </location>
</feature>
<keyword evidence="5 8" id="KW-0472">Membrane</keyword>
<name>A0ABV3ER35_9ACTN</name>
<feature type="transmembrane region" description="Helical" evidence="8">
    <location>
        <begin position="389"/>
        <end position="413"/>
    </location>
</feature>
<evidence type="ECO:0000256" key="2">
    <source>
        <dbReference type="ARBA" id="ARBA00022475"/>
    </source>
</evidence>
<feature type="transmembrane region" description="Helical" evidence="8">
    <location>
        <begin position="419"/>
        <end position="439"/>
    </location>
</feature>
<dbReference type="Proteomes" id="UP001551584">
    <property type="component" value="Unassembled WGS sequence"/>
</dbReference>
<dbReference type="InterPro" id="IPR050250">
    <property type="entry name" value="Macrolide_Exporter_MacB"/>
</dbReference>
<feature type="transmembrane region" description="Helical" evidence="8">
    <location>
        <begin position="551"/>
        <end position="575"/>
    </location>
</feature>
<feature type="transmembrane region" description="Helical" evidence="8">
    <location>
        <begin position="467"/>
        <end position="484"/>
    </location>
</feature>
<dbReference type="InterPro" id="IPR003838">
    <property type="entry name" value="ABC3_permease_C"/>
</dbReference>
<evidence type="ECO:0000256" key="1">
    <source>
        <dbReference type="ARBA" id="ARBA00004651"/>
    </source>
</evidence>
<evidence type="ECO:0000256" key="8">
    <source>
        <dbReference type="SAM" id="Phobius"/>
    </source>
</evidence>
<comment type="caution">
    <text evidence="10">The sequence shown here is derived from an EMBL/GenBank/DDBJ whole genome shotgun (WGS) entry which is preliminary data.</text>
</comment>
<feature type="transmembrane region" description="Helical" evidence="8">
    <location>
        <begin position="801"/>
        <end position="819"/>
    </location>
</feature>
<feature type="transmembrane region" description="Helical" evidence="8">
    <location>
        <begin position="343"/>
        <end position="368"/>
    </location>
</feature>
<reference evidence="10 11" key="1">
    <citation type="submission" date="2024-06" db="EMBL/GenBank/DDBJ databases">
        <title>The Natural Products Discovery Center: Release of the First 8490 Sequenced Strains for Exploring Actinobacteria Biosynthetic Diversity.</title>
        <authorList>
            <person name="Kalkreuter E."/>
            <person name="Kautsar S.A."/>
            <person name="Yang D."/>
            <person name="Bader C.D."/>
            <person name="Teijaro C.N."/>
            <person name="Fluegel L."/>
            <person name="Davis C.M."/>
            <person name="Simpson J.R."/>
            <person name="Lauterbach L."/>
            <person name="Steele A.D."/>
            <person name="Gui C."/>
            <person name="Meng S."/>
            <person name="Li G."/>
            <person name="Viehrig K."/>
            <person name="Ye F."/>
            <person name="Su P."/>
            <person name="Kiefer A.F."/>
            <person name="Nichols A."/>
            <person name="Cepeda A.J."/>
            <person name="Yan W."/>
            <person name="Fan B."/>
            <person name="Jiang Y."/>
            <person name="Adhikari A."/>
            <person name="Zheng C.-J."/>
            <person name="Schuster L."/>
            <person name="Cowan T.M."/>
            <person name="Smanski M.J."/>
            <person name="Chevrette M.G."/>
            <person name="De Carvalho L.P.S."/>
            <person name="Shen B."/>
        </authorList>
    </citation>
    <scope>NUCLEOTIDE SEQUENCE [LARGE SCALE GENOMIC DNA]</scope>
    <source>
        <strain evidence="10 11">NPDC048117</strain>
    </source>
</reference>
<dbReference type="RefSeq" id="WP_359272877.1">
    <property type="nucleotide sequence ID" value="NZ_JBEZNA010000032.1"/>
</dbReference>
<evidence type="ECO:0000259" key="9">
    <source>
        <dbReference type="Pfam" id="PF02687"/>
    </source>
</evidence>
<keyword evidence="2" id="KW-1003">Cell membrane</keyword>
<feature type="transmembrane region" description="Helical" evidence="8">
    <location>
        <begin position="33"/>
        <end position="54"/>
    </location>
</feature>
<organism evidence="10 11">
    <name type="scientific">Streptomyces chilikensis</name>
    <dbReference type="NCBI Taxonomy" id="1194079"/>
    <lineage>
        <taxon>Bacteria</taxon>
        <taxon>Bacillati</taxon>
        <taxon>Actinomycetota</taxon>
        <taxon>Actinomycetes</taxon>
        <taxon>Kitasatosporales</taxon>
        <taxon>Streptomycetaceae</taxon>
        <taxon>Streptomyces</taxon>
    </lineage>
</organism>
<comment type="subcellular location">
    <subcellularLocation>
        <location evidence="1">Cell membrane</location>
        <topology evidence="1">Multi-pass membrane protein</topology>
    </subcellularLocation>
</comment>
<evidence type="ECO:0000313" key="10">
    <source>
        <dbReference type="EMBL" id="MEU9578665.1"/>
    </source>
</evidence>
<feature type="transmembrane region" description="Helical" evidence="8">
    <location>
        <begin position="848"/>
        <end position="872"/>
    </location>
</feature>
<dbReference type="PANTHER" id="PTHR30572">
    <property type="entry name" value="MEMBRANE COMPONENT OF TRANSPORTER-RELATED"/>
    <property type="match status" value="1"/>
</dbReference>
<dbReference type="PANTHER" id="PTHR30572:SF4">
    <property type="entry name" value="ABC TRANSPORTER PERMEASE YTRF"/>
    <property type="match status" value="1"/>
</dbReference>
<evidence type="ECO:0000256" key="4">
    <source>
        <dbReference type="ARBA" id="ARBA00022989"/>
    </source>
</evidence>